<dbReference type="InterPro" id="IPR007201">
    <property type="entry name" value="Mei2-like_Rrm_C"/>
</dbReference>
<comment type="caution">
    <text evidence="2">The sequence shown here is derived from an EMBL/GenBank/DDBJ whole genome shotgun (WGS) entry which is preliminary data.</text>
</comment>
<accession>A0ABN9X3C9</accession>
<dbReference type="Proteomes" id="UP001189429">
    <property type="component" value="Unassembled WGS sequence"/>
</dbReference>
<keyword evidence="3" id="KW-1185">Reference proteome</keyword>
<gene>
    <name evidence="2" type="ORF">PCOR1329_LOCUS73058</name>
</gene>
<dbReference type="EMBL" id="CAUYUJ010019815">
    <property type="protein sequence ID" value="CAK0893823.1"/>
    <property type="molecule type" value="Genomic_DNA"/>
</dbReference>
<evidence type="ECO:0000313" key="2">
    <source>
        <dbReference type="EMBL" id="CAK0893823.1"/>
    </source>
</evidence>
<feature type="non-terminal residue" evidence="2">
    <location>
        <position position="111"/>
    </location>
</feature>
<dbReference type="Pfam" id="PF04059">
    <property type="entry name" value="RRM_2"/>
    <property type="match status" value="1"/>
</dbReference>
<sequence>MIRNIPNHYTQLTMVRELEGLGFQDSYDFLYVPLDKGTNGSVGYPAALARVSAAACWGQMRGSVTGCGAAVPLQGLEANLRHYRNAAVTSTGNQGKCNGPIVIANLARSLG</sequence>
<feature type="domain" description="Mei2-like C-terminal RNA recognition motif" evidence="1">
    <location>
        <begin position="1"/>
        <end position="44"/>
    </location>
</feature>
<reference evidence="2" key="1">
    <citation type="submission" date="2023-10" db="EMBL/GenBank/DDBJ databases">
        <authorList>
            <person name="Chen Y."/>
            <person name="Shah S."/>
            <person name="Dougan E. K."/>
            <person name="Thang M."/>
            <person name="Chan C."/>
        </authorList>
    </citation>
    <scope>NUCLEOTIDE SEQUENCE [LARGE SCALE GENOMIC DNA]</scope>
</reference>
<evidence type="ECO:0000313" key="3">
    <source>
        <dbReference type="Proteomes" id="UP001189429"/>
    </source>
</evidence>
<name>A0ABN9X3C9_9DINO</name>
<proteinExistence type="predicted"/>
<evidence type="ECO:0000259" key="1">
    <source>
        <dbReference type="Pfam" id="PF04059"/>
    </source>
</evidence>
<protein>
    <recommendedName>
        <fullName evidence="1">Mei2-like C-terminal RNA recognition motif domain-containing protein</fullName>
    </recommendedName>
</protein>
<organism evidence="2 3">
    <name type="scientific">Prorocentrum cordatum</name>
    <dbReference type="NCBI Taxonomy" id="2364126"/>
    <lineage>
        <taxon>Eukaryota</taxon>
        <taxon>Sar</taxon>
        <taxon>Alveolata</taxon>
        <taxon>Dinophyceae</taxon>
        <taxon>Prorocentrales</taxon>
        <taxon>Prorocentraceae</taxon>
        <taxon>Prorocentrum</taxon>
    </lineage>
</organism>